<evidence type="ECO:0000313" key="2">
    <source>
        <dbReference type="Proteomes" id="UP000026961"/>
    </source>
</evidence>
<name>A0A0D9YIZ0_9ORYZ</name>
<reference evidence="1" key="3">
    <citation type="submission" date="2018-05" db="EMBL/GenBank/DDBJ databases">
        <title>OgluRS3 (Oryza glumaepatula Reference Sequence Version 3).</title>
        <authorList>
            <person name="Zhang J."/>
            <person name="Kudrna D."/>
            <person name="Lee S."/>
            <person name="Talag J."/>
            <person name="Welchert J."/>
            <person name="Wing R.A."/>
        </authorList>
    </citation>
    <scope>NUCLEOTIDE SEQUENCE [LARGE SCALE GENOMIC DNA]</scope>
</reference>
<dbReference type="EnsemblPlants" id="OGLUM01G45470.2">
    <property type="protein sequence ID" value="OGLUM01G45470.2"/>
    <property type="gene ID" value="OGLUM01G45470"/>
</dbReference>
<reference evidence="1" key="2">
    <citation type="submission" date="2015-04" db="UniProtKB">
        <authorList>
            <consortium name="EnsemblPlants"/>
        </authorList>
    </citation>
    <scope>IDENTIFICATION</scope>
</reference>
<reference evidence="1" key="1">
    <citation type="submission" date="2013-08" db="EMBL/GenBank/DDBJ databases">
        <title>Oryza genome evolution.</title>
        <authorList>
            <person name="Wing R.A."/>
            <person name="Panaud O."/>
            <person name="Oliveira A.C."/>
        </authorList>
    </citation>
    <scope>NUCLEOTIDE SEQUENCE</scope>
</reference>
<dbReference type="HOGENOM" id="CLU_131758_0_0_1"/>
<keyword evidence="2" id="KW-1185">Reference proteome</keyword>
<dbReference type="Gramene" id="OGLUM01G45470.2">
    <property type="protein sequence ID" value="OGLUM01G45470.2"/>
    <property type="gene ID" value="OGLUM01G45470"/>
</dbReference>
<proteinExistence type="predicted"/>
<accession>A0A0D9YIZ0</accession>
<dbReference type="Proteomes" id="UP000026961">
    <property type="component" value="Chromosome 1"/>
</dbReference>
<dbReference type="AlphaFoldDB" id="A0A0D9YIZ0"/>
<evidence type="ECO:0000313" key="1">
    <source>
        <dbReference type="EnsemblPlants" id="OGLUM01G45470.2"/>
    </source>
</evidence>
<organism evidence="1">
    <name type="scientific">Oryza glumipatula</name>
    <dbReference type="NCBI Taxonomy" id="40148"/>
    <lineage>
        <taxon>Eukaryota</taxon>
        <taxon>Viridiplantae</taxon>
        <taxon>Streptophyta</taxon>
        <taxon>Embryophyta</taxon>
        <taxon>Tracheophyta</taxon>
        <taxon>Spermatophyta</taxon>
        <taxon>Magnoliopsida</taxon>
        <taxon>Liliopsida</taxon>
        <taxon>Poales</taxon>
        <taxon>Poaceae</taxon>
        <taxon>BOP clade</taxon>
        <taxon>Oryzoideae</taxon>
        <taxon>Oryzeae</taxon>
        <taxon>Oryzinae</taxon>
        <taxon>Oryza</taxon>
    </lineage>
</organism>
<sequence length="180" mass="20153">MDVSRRRHRPLLLSLFSPLDAGSCTGAARSGRRWWSEQWGVGMAEVGEKNEGEGARRHNHGWVFLFAPSSLAQFESPLRSLLSTWFQNTHVNGSKVQKTPSLSSLGHLNLPTWFMHDPLSVAALVAIVEAWSRRVRGCNFRRDGVLSHYITSLSPLSHSSSPIRAPAQRCGRNKPFNFFS</sequence>
<protein>
    <submittedName>
        <fullName evidence="1">Uncharacterized protein</fullName>
    </submittedName>
</protein>